<name>A0A7Y9JGG7_9ACTN</name>
<dbReference type="AlphaFoldDB" id="A0A7Y9JGG7"/>
<protein>
    <submittedName>
        <fullName evidence="1">Uncharacterized protein</fullName>
    </submittedName>
</protein>
<keyword evidence="2" id="KW-1185">Reference proteome</keyword>
<comment type="caution">
    <text evidence="1">The sequence shown here is derived from an EMBL/GenBank/DDBJ whole genome shotgun (WGS) entry which is preliminary data.</text>
</comment>
<reference evidence="1 2" key="1">
    <citation type="submission" date="2020-07" db="EMBL/GenBank/DDBJ databases">
        <title>Sequencing the genomes of 1000 actinobacteria strains.</title>
        <authorList>
            <person name="Klenk H.-P."/>
        </authorList>
    </citation>
    <scope>NUCLEOTIDE SEQUENCE [LARGE SCALE GENOMIC DNA]</scope>
    <source>
        <strain evidence="1 2">DSM 40398</strain>
    </source>
</reference>
<dbReference type="RefSeq" id="WP_179844654.1">
    <property type="nucleotide sequence ID" value="NZ_JACCBA010000001.1"/>
</dbReference>
<dbReference type="Proteomes" id="UP000529783">
    <property type="component" value="Unassembled WGS sequence"/>
</dbReference>
<accession>A0A7Y9JGG7</accession>
<evidence type="ECO:0000313" key="1">
    <source>
        <dbReference type="EMBL" id="NYD47603.1"/>
    </source>
</evidence>
<sequence>MTSTAPEPHDLARLTRPLRRLPELASPAAYRQLRAAFKKHEMSDAAASALSTIWVDPEAVVPQVAHPQRRRVPGGYLLVITGRVWSGRITPDTENPRNADHVQFAIAETLGISPVGLPSARVHGVGEMAIRAKSRTALGEQLEWTVETTRSRNEPHPSIAEQGIMDPPIGVATTVIYEDPDEAPTTHVFVREGSSRVSHAHYHLGLTAEDALFGLPRNAAAMQQHVDEINGFAGKDAAEIEESEKAAIRCAITEFELVIGVEEDAPDSTDLAEAIKARVAQDHLNPKKKWTESSRLTSLAEECLGALRKAGAIRSDAEADWLGGRLTRAEAIAHKIPAHGDHRAARLVHLFTTNDPQAHNAIRNPIALVLLDEADGSAKRNRQVRGNTKLPLGVELVVRELLGVAPDRAVAGFRKTFIDALPTNLSTRTWKPSRRSPEALYAAAAQELAEDQVGGSAGTELWVRAAYVLAKHNKIGGGRHDMGDGGDRRTSRELMEDLLGLDLGLRQLRQAVEDDRDGRAPRLIDAQGLPRQDATGEEIPITNERLRVKIAPKDTSNTGPSNGDAQTRFRHKVKVMRDSLRNMESSMRDVEGIVDSGGDRLIETTGREAALLMSKQLYKLFERANAWYGAAFDGQTNPFADDEPENQDPA</sequence>
<dbReference type="EMBL" id="JACCBA010000001">
    <property type="protein sequence ID" value="NYD47603.1"/>
    <property type="molecule type" value="Genomic_DNA"/>
</dbReference>
<gene>
    <name evidence="1" type="ORF">BJY14_003586</name>
</gene>
<evidence type="ECO:0000313" key="2">
    <source>
        <dbReference type="Proteomes" id="UP000529783"/>
    </source>
</evidence>
<proteinExistence type="predicted"/>
<organism evidence="1 2">
    <name type="scientific">Actinomadura luteofluorescens</name>
    <dbReference type="NCBI Taxonomy" id="46163"/>
    <lineage>
        <taxon>Bacteria</taxon>
        <taxon>Bacillati</taxon>
        <taxon>Actinomycetota</taxon>
        <taxon>Actinomycetes</taxon>
        <taxon>Streptosporangiales</taxon>
        <taxon>Thermomonosporaceae</taxon>
        <taxon>Actinomadura</taxon>
    </lineage>
</organism>